<reference evidence="1 2" key="1">
    <citation type="submission" date="2019-02" db="EMBL/GenBank/DDBJ databases">
        <title>Pedobacter sp. RP-1-13 sp. nov., isolated from Arctic soil.</title>
        <authorList>
            <person name="Dahal R.H."/>
        </authorList>
    </citation>
    <scope>NUCLEOTIDE SEQUENCE [LARGE SCALE GENOMIC DNA]</scope>
    <source>
        <strain evidence="1 2">RP-1-13</strain>
    </source>
</reference>
<name>A0A4V2MHG9_9SPHI</name>
<accession>A0A4V2MHG9</accession>
<comment type="caution">
    <text evidence="1">The sequence shown here is derived from an EMBL/GenBank/DDBJ whole genome shotgun (WGS) entry which is preliminary data.</text>
</comment>
<sequence>MEKKHLTLIIAVLIIAFGVYAYYYPPKKTDTDPNTPSSKPSTLRYSLIQEMTNNYRQTQLKAIENDRENGVENDANSILFDLDTLKKFINDIESNVKHNQPDANNKLAIRMYYAAYPLNTKWANPGYENLKKLLNNDITRLYERKHTLILLPVIKNTRGVYTDFNPLDVNTYEGFMKKNLKQMSYIMVRDQRDDTEVMSLNHGQIIPPASKEGQSF</sequence>
<dbReference type="EMBL" id="SJSK01000010">
    <property type="protein sequence ID" value="TCC86466.1"/>
    <property type="molecule type" value="Genomic_DNA"/>
</dbReference>
<proteinExistence type="predicted"/>
<dbReference type="OrthoDB" id="1355945at2"/>
<organism evidence="1 2">
    <name type="scientific">Pedobacter frigiditerrae</name>
    <dbReference type="NCBI Taxonomy" id="2530452"/>
    <lineage>
        <taxon>Bacteria</taxon>
        <taxon>Pseudomonadati</taxon>
        <taxon>Bacteroidota</taxon>
        <taxon>Sphingobacteriia</taxon>
        <taxon>Sphingobacteriales</taxon>
        <taxon>Sphingobacteriaceae</taxon>
        <taxon>Pedobacter</taxon>
    </lineage>
</organism>
<keyword evidence="2" id="KW-1185">Reference proteome</keyword>
<dbReference type="Proteomes" id="UP000292884">
    <property type="component" value="Unassembled WGS sequence"/>
</dbReference>
<dbReference type="RefSeq" id="WP_131555812.1">
    <property type="nucleotide sequence ID" value="NZ_SJSK01000010.1"/>
</dbReference>
<gene>
    <name evidence="1" type="ORF">EZ428_23660</name>
</gene>
<dbReference type="AlphaFoldDB" id="A0A4V2MHG9"/>
<evidence type="ECO:0000313" key="1">
    <source>
        <dbReference type="EMBL" id="TCC86466.1"/>
    </source>
</evidence>
<evidence type="ECO:0000313" key="2">
    <source>
        <dbReference type="Proteomes" id="UP000292884"/>
    </source>
</evidence>
<protein>
    <submittedName>
        <fullName evidence="1">Uncharacterized protein</fullName>
    </submittedName>
</protein>